<keyword evidence="1" id="KW-0812">Transmembrane</keyword>
<protein>
    <submittedName>
        <fullName evidence="2">Regulatory signaling modulator protein AmpE</fullName>
    </submittedName>
</protein>
<feature type="transmembrane region" description="Helical" evidence="1">
    <location>
        <begin position="72"/>
        <end position="89"/>
    </location>
</feature>
<keyword evidence="1" id="KW-1133">Transmembrane helix</keyword>
<name>A0ABS6MZ42_9GAMM</name>
<reference evidence="2 3" key="1">
    <citation type="submission" date="2021-06" db="EMBL/GenBank/DDBJ databases">
        <title>Differences between aerobic and microaerobic xylene degrading microbial communities.</title>
        <authorList>
            <person name="Banerjee S."/>
            <person name="Tancsics A."/>
        </authorList>
    </citation>
    <scope>NUCLEOTIDE SEQUENCE [LARGE SCALE GENOMIC DNA]</scope>
    <source>
        <strain evidence="2 3">MAP12</strain>
    </source>
</reference>
<comment type="caution">
    <text evidence="2">The sequence shown here is derived from an EMBL/GenBank/DDBJ whole genome shotgun (WGS) entry which is preliminary data.</text>
</comment>
<keyword evidence="3" id="KW-1185">Reference proteome</keyword>
<evidence type="ECO:0000313" key="3">
    <source>
        <dbReference type="Proteomes" id="UP000813068"/>
    </source>
</evidence>
<dbReference type="PANTHER" id="PTHR38684">
    <property type="entry name" value="PROTEIN AMPE"/>
    <property type="match status" value="1"/>
</dbReference>
<accession>A0ABS6MZ42</accession>
<proteinExistence type="predicted"/>
<dbReference type="EMBL" id="JAHRGL010000040">
    <property type="protein sequence ID" value="MBV2133800.1"/>
    <property type="molecule type" value="Genomic_DNA"/>
</dbReference>
<dbReference type="Pfam" id="PF17113">
    <property type="entry name" value="AmpE"/>
    <property type="match status" value="1"/>
</dbReference>
<feature type="transmembrane region" description="Helical" evidence="1">
    <location>
        <begin position="192"/>
        <end position="215"/>
    </location>
</feature>
<keyword evidence="1" id="KW-0472">Membrane</keyword>
<evidence type="ECO:0000256" key="1">
    <source>
        <dbReference type="SAM" id="Phobius"/>
    </source>
</evidence>
<evidence type="ECO:0000313" key="2">
    <source>
        <dbReference type="EMBL" id="MBV2133800.1"/>
    </source>
</evidence>
<dbReference type="Proteomes" id="UP000813068">
    <property type="component" value="Unassembled WGS sequence"/>
</dbReference>
<feature type="transmembrane region" description="Helical" evidence="1">
    <location>
        <begin position="146"/>
        <end position="171"/>
    </location>
</feature>
<dbReference type="InterPro" id="IPR052966">
    <property type="entry name" value="Beta-lactamase_Reg"/>
</dbReference>
<dbReference type="PANTHER" id="PTHR38684:SF1">
    <property type="entry name" value="PROTEIN AMPE"/>
    <property type="match status" value="1"/>
</dbReference>
<gene>
    <name evidence="2" type="primary">ampE</name>
    <name evidence="2" type="ORF">KRX52_13550</name>
</gene>
<sequence length="276" mass="30759">MSFLVLLLVLLLERHTRWRSGVQRDELLLRRLSRVEAAPALAGQPRLQLLLVLGVPLLPLSLLLWSLAPLAYGWLLLPVHLLLVLWSLGRGDTRQMLEPFRASWQRGDLEAAYLDAQRDLGVQAEDDATLLTQAQGFLLWRVHQGFFAVIFWYALLGPLPALAYRLLALLAEHAGDAGLRRQAQELQAALDWLPARLLALSLALAGNFVSAYRVLRPRLLERRASAVQLVADAGRAAAETPVGNAGVETLDELWSLLQRATLIWYCAIALWVLLPL</sequence>
<dbReference type="InterPro" id="IPR031347">
    <property type="entry name" value="AmpE"/>
</dbReference>
<dbReference type="RefSeq" id="WP_217682247.1">
    <property type="nucleotide sequence ID" value="NZ_JAHRGL010000040.1"/>
</dbReference>
<organism evidence="2 3">
    <name type="scientific">Geopseudomonas aromaticivorans</name>
    <dbReference type="NCBI Taxonomy" id="2849492"/>
    <lineage>
        <taxon>Bacteria</taxon>
        <taxon>Pseudomonadati</taxon>
        <taxon>Pseudomonadota</taxon>
        <taxon>Gammaproteobacteria</taxon>
        <taxon>Pseudomonadales</taxon>
        <taxon>Pseudomonadaceae</taxon>
        <taxon>Geopseudomonas</taxon>
    </lineage>
</organism>